<gene>
    <name evidence="2" type="ORF">F0562_022518</name>
</gene>
<name>A0A5J5BRU8_9ASTE</name>
<keyword evidence="3" id="KW-1185">Reference proteome</keyword>
<feature type="compositionally biased region" description="Basic and acidic residues" evidence="1">
    <location>
        <begin position="85"/>
        <end position="105"/>
    </location>
</feature>
<evidence type="ECO:0000313" key="3">
    <source>
        <dbReference type="Proteomes" id="UP000325577"/>
    </source>
</evidence>
<feature type="region of interest" description="Disordered" evidence="1">
    <location>
        <begin position="80"/>
        <end position="131"/>
    </location>
</feature>
<evidence type="ECO:0000313" key="2">
    <source>
        <dbReference type="EMBL" id="KAA8544442.1"/>
    </source>
</evidence>
<dbReference type="Proteomes" id="UP000325577">
    <property type="component" value="Linkage Group LG11"/>
</dbReference>
<reference evidence="2 3" key="1">
    <citation type="submission" date="2019-09" db="EMBL/GenBank/DDBJ databases">
        <title>A chromosome-level genome assembly of the Chinese tupelo Nyssa sinensis.</title>
        <authorList>
            <person name="Yang X."/>
            <person name="Kang M."/>
            <person name="Yang Y."/>
            <person name="Xiong H."/>
            <person name="Wang M."/>
            <person name="Zhang Z."/>
            <person name="Wang Z."/>
            <person name="Wu H."/>
            <person name="Ma T."/>
            <person name="Liu J."/>
            <person name="Xi Z."/>
        </authorList>
    </citation>
    <scope>NUCLEOTIDE SEQUENCE [LARGE SCALE GENOMIC DNA]</scope>
    <source>
        <strain evidence="2">J267</strain>
        <tissue evidence="2">Leaf</tissue>
    </source>
</reference>
<sequence length="146" mass="17076">MCIKEIIQEILKEQGRAPRNVADDESRKDSLLIELMMLLYNERPKDLQNEESCGIGKTNIAQAIFKNCFTGKVGMITPRSQLMLEKSKDKEKETKKRKYESDKGPSHTFVVFKEDREESPQEAPNRKRKNPREVVEWQLILSYRVC</sequence>
<accession>A0A5J5BRU8</accession>
<proteinExistence type="predicted"/>
<dbReference type="EMBL" id="CM018034">
    <property type="protein sequence ID" value="KAA8544442.1"/>
    <property type="molecule type" value="Genomic_DNA"/>
</dbReference>
<evidence type="ECO:0000256" key="1">
    <source>
        <dbReference type="SAM" id="MobiDB-lite"/>
    </source>
</evidence>
<organism evidence="2 3">
    <name type="scientific">Nyssa sinensis</name>
    <dbReference type="NCBI Taxonomy" id="561372"/>
    <lineage>
        <taxon>Eukaryota</taxon>
        <taxon>Viridiplantae</taxon>
        <taxon>Streptophyta</taxon>
        <taxon>Embryophyta</taxon>
        <taxon>Tracheophyta</taxon>
        <taxon>Spermatophyta</taxon>
        <taxon>Magnoliopsida</taxon>
        <taxon>eudicotyledons</taxon>
        <taxon>Gunneridae</taxon>
        <taxon>Pentapetalae</taxon>
        <taxon>asterids</taxon>
        <taxon>Cornales</taxon>
        <taxon>Nyssaceae</taxon>
        <taxon>Nyssa</taxon>
    </lineage>
</organism>
<protein>
    <submittedName>
        <fullName evidence="2">Uncharacterized protein</fullName>
    </submittedName>
</protein>
<dbReference type="AlphaFoldDB" id="A0A5J5BRU8"/>